<evidence type="ECO:0000256" key="9">
    <source>
        <dbReference type="RuleBase" id="RU364070"/>
    </source>
</evidence>
<keyword evidence="6 9" id="KW-0812">Transmembrane</keyword>
<evidence type="ECO:0000256" key="3">
    <source>
        <dbReference type="ARBA" id="ARBA00022448"/>
    </source>
</evidence>
<feature type="transmembrane region" description="Helical" evidence="9">
    <location>
        <begin position="969"/>
        <end position="990"/>
    </location>
</feature>
<feature type="transmembrane region" description="Helical" evidence="9">
    <location>
        <begin position="396"/>
        <end position="414"/>
    </location>
</feature>
<dbReference type="GO" id="GO:0042910">
    <property type="term" value="F:xenobiotic transmembrane transporter activity"/>
    <property type="evidence" value="ECO:0007669"/>
    <property type="project" value="TreeGrafter"/>
</dbReference>
<keyword evidence="4" id="KW-1003">Cell membrane</keyword>
<dbReference type="InterPro" id="IPR004764">
    <property type="entry name" value="MdtF-like"/>
</dbReference>
<evidence type="ECO:0000256" key="2">
    <source>
        <dbReference type="ARBA" id="ARBA00010942"/>
    </source>
</evidence>
<dbReference type="GO" id="GO:0015562">
    <property type="term" value="F:efflux transmembrane transporter activity"/>
    <property type="evidence" value="ECO:0007669"/>
    <property type="project" value="InterPro"/>
</dbReference>
<dbReference type="SUPFAM" id="SSF82693">
    <property type="entry name" value="Multidrug efflux transporter AcrB pore domain, PN1, PN2, PC1 and PC2 subdomains"/>
    <property type="match status" value="4"/>
</dbReference>
<keyword evidence="5 9" id="KW-0997">Cell inner membrane</keyword>
<dbReference type="Gene3D" id="3.30.2090.10">
    <property type="entry name" value="Multidrug efflux transporter AcrB TolC docking domain, DN and DC subdomains"/>
    <property type="match status" value="2"/>
</dbReference>
<evidence type="ECO:0000256" key="6">
    <source>
        <dbReference type="ARBA" id="ARBA00022692"/>
    </source>
</evidence>
<dbReference type="OrthoDB" id="9757904at2"/>
<organism evidence="11 12">
    <name type="scientific">Oceanicoccus sagamiensis</name>
    <dbReference type="NCBI Taxonomy" id="716816"/>
    <lineage>
        <taxon>Bacteria</taxon>
        <taxon>Pseudomonadati</taxon>
        <taxon>Pseudomonadota</taxon>
        <taxon>Gammaproteobacteria</taxon>
        <taxon>Cellvibrionales</taxon>
        <taxon>Spongiibacteraceae</taxon>
        <taxon>Oceanicoccus</taxon>
    </lineage>
</organism>
<dbReference type="Pfam" id="PF00873">
    <property type="entry name" value="ACR_tran"/>
    <property type="match status" value="1"/>
</dbReference>
<protein>
    <recommendedName>
        <fullName evidence="9">Efflux pump membrane transporter</fullName>
    </recommendedName>
</protein>
<dbReference type="Proteomes" id="UP000193450">
    <property type="component" value="Chromosome"/>
</dbReference>
<feature type="transmembrane region" description="Helical" evidence="9">
    <location>
        <begin position="899"/>
        <end position="919"/>
    </location>
</feature>
<dbReference type="FunFam" id="3.30.70.1430:FF:000001">
    <property type="entry name" value="Efflux pump membrane transporter"/>
    <property type="match status" value="1"/>
</dbReference>
<dbReference type="SUPFAM" id="SSF82714">
    <property type="entry name" value="Multidrug efflux transporter AcrB TolC docking domain, DN and DC subdomains"/>
    <property type="match status" value="2"/>
</dbReference>
<dbReference type="Gene3D" id="1.20.1640.10">
    <property type="entry name" value="Multidrug efflux transporter AcrB transmembrane domain"/>
    <property type="match status" value="2"/>
</dbReference>
<feature type="transmembrane region" description="Helical" evidence="9">
    <location>
        <begin position="542"/>
        <end position="560"/>
    </location>
</feature>
<dbReference type="Gene3D" id="3.30.70.1440">
    <property type="entry name" value="Multidrug efflux transporter AcrB pore domain"/>
    <property type="match status" value="1"/>
</dbReference>
<evidence type="ECO:0000256" key="8">
    <source>
        <dbReference type="ARBA" id="ARBA00023136"/>
    </source>
</evidence>
<feature type="transmembrane region" description="Helical" evidence="9">
    <location>
        <begin position="875"/>
        <end position="892"/>
    </location>
</feature>
<reference evidence="11 12" key="1">
    <citation type="submission" date="2016-11" db="EMBL/GenBank/DDBJ databases">
        <title>Trade-off between light-utilization and light-protection in marine flavobacteria.</title>
        <authorList>
            <person name="Kumagai Y."/>
        </authorList>
    </citation>
    <scope>NUCLEOTIDE SEQUENCE [LARGE SCALE GENOMIC DNA]</scope>
    <source>
        <strain evidence="11 12">NBRC 107125</strain>
    </source>
</reference>
<keyword evidence="3 9" id="KW-0813">Transport</keyword>
<dbReference type="InterPro" id="IPR001036">
    <property type="entry name" value="Acrflvin-R"/>
</dbReference>
<feature type="domain" description="SSD" evidence="10">
    <location>
        <begin position="371"/>
        <end position="496"/>
    </location>
</feature>
<keyword evidence="8 9" id="KW-0472">Membrane</keyword>
<gene>
    <name evidence="11" type="ORF">BST96_00725</name>
</gene>
<dbReference type="Gene3D" id="3.30.70.1430">
    <property type="entry name" value="Multidrug efflux transporter AcrB pore domain"/>
    <property type="match status" value="2"/>
</dbReference>
<dbReference type="NCBIfam" id="TIGR00915">
    <property type="entry name" value="2A0602"/>
    <property type="match status" value="1"/>
</dbReference>
<evidence type="ECO:0000256" key="7">
    <source>
        <dbReference type="ARBA" id="ARBA00022989"/>
    </source>
</evidence>
<accession>A0A1X9NGU6</accession>
<sequence length="1053" mass="113665">MPQFFIGRPVFAAVISIVISLVGALSLLSLPIDQYPYISPPTVKVSTSFPGATAITAAESVSTPLEEELNGVPNMLYMRSQSKKDGGVNITITFDVGTDPGLAAVDVQNSAKQADASLPVDVMQEGVSVEQEAAVELLKIGLTATDKKYDDVYLSNFVAINIASAVRRIPGVGRTRNTGARTYSMRIWLRPDRMASYGLTTSDIIAAIKEQNTESAAGTLGAQPGGSDVALTSAISTSGRLQSADEFNNIIVRAHSDGSMIRLRDIGRAELGAKAYRLESKLDGKDTAILQVYLLPGANALEVASKVKETLFTLSETFPRGIETTVWYDSSTFIRSAIYEVLITLIEALILVILVVYLFLQNWRATLIPALAVPVSIIGTFATMAMFGFTINTVNLLALVLAIGIVVDDAIVVVENVERLMAEKALSAVEATREAMKELTGALVATSLVLAAVFVPVSFLAGITGIMYREFALSITVAVLISTVVALTLSPALCALLLKPATDQPHGGWLGTVFGKMNRWLELGAGRYSQAVVALLKQHRRAWLGFFIIMLSTWLLFKYLPASFMPVEDQGRFFVDLELPDGQSVVRSRVIGERARYMIQRHPAVKHVFSLTGESKRSGANDAAVSLEVILEDWDLRQKNNATVDSVMEDVRADLKPLLEVTLRVFKPSAVAGLGSGGGVEMELQDRSGNNFAGLADIADELIYRVSRDPAVASISTDLKEEIPLLKLEVDRAKAKALGVPLADIYSTTKVFTGATSANDFNMFGRVYRVNVQAEAEFRDRPDALNSYYVRANSGAIVPINVLAELSTTTGPAAIVRHNMFTSASISADPAPGYSTGDVIKAIEREAKPLLPPGMGYEWSGLTFQEIRSAGQTTVALSMALIFVFLFLAALYESWTIPVAVLLIAPIAMMGALMAMWLRGLENNLFFQIAFIALIGLAAKNSILIVEFCRQLYNDGMKPFDAAVEAAKLRFRPIMMTAVSFILGVLPLVLSTGPGALARQSMSTAILGGMLLATTLGIIFVPLFFVTVINFSEQLKARFSSSEKPLDSSEVPR</sequence>
<dbReference type="EMBL" id="CP019343">
    <property type="protein sequence ID" value="ARN76244.1"/>
    <property type="molecule type" value="Genomic_DNA"/>
</dbReference>
<dbReference type="PRINTS" id="PR00702">
    <property type="entry name" value="ACRIFLAVINRP"/>
</dbReference>
<dbReference type="AlphaFoldDB" id="A0A1X9NGU6"/>
<keyword evidence="12" id="KW-1185">Reference proteome</keyword>
<evidence type="ECO:0000256" key="5">
    <source>
        <dbReference type="ARBA" id="ARBA00022519"/>
    </source>
</evidence>
<comment type="subcellular location">
    <subcellularLocation>
        <location evidence="1 9">Cell inner membrane</location>
        <topology evidence="1 9">Multi-pass membrane protein</topology>
    </subcellularLocation>
</comment>
<feature type="transmembrane region" description="Helical" evidence="9">
    <location>
        <begin position="1010"/>
        <end position="1031"/>
    </location>
</feature>
<feature type="transmembrane region" description="Helical" evidence="9">
    <location>
        <begin position="337"/>
        <end position="360"/>
    </location>
</feature>
<dbReference type="InterPro" id="IPR000731">
    <property type="entry name" value="SSD"/>
</dbReference>
<evidence type="ECO:0000259" key="10">
    <source>
        <dbReference type="PROSITE" id="PS50156"/>
    </source>
</evidence>
<dbReference type="STRING" id="716816.BST96_00725"/>
<dbReference type="SUPFAM" id="SSF82866">
    <property type="entry name" value="Multidrug efflux transporter AcrB transmembrane domain"/>
    <property type="match status" value="2"/>
</dbReference>
<feature type="transmembrane region" description="Helical" evidence="9">
    <location>
        <begin position="472"/>
        <end position="498"/>
    </location>
</feature>
<keyword evidence="7 9" id="KW-1133">Transmembrane helix</keyword>
<name>A0A1X9NGU6_9GAMM</name>
<evidence type="ECO:0000256" key="4">
    <source>
        <dbReference type="ARBA" id="ARBA00022475"/>
    </source>
</evidence>
<dbReference type="InterPro" id="IPR027463">
    <property type="entry name" value="AcrB_DN_DC_subdom"/>
</dbReference>
<evidence type="ECO:0000313" key="11">
    <source>
        <dbReference type="EMBL" id="ARN76244.1"/>
    </source>
</evidence>
<feature type="transmembrane region" description="Helical" evidence="9">
    <location>
        <begin position="442"/>
        <end position="466"/>
    </location>
</feature>
<comment type="similarity">
    <text evidence="2 9">Belongs to the resistance-nodulation-cell division (RND) (TC 2.A.6) family.</text>
</comment>
<evidence type="ECO:0000256" key="1">
    <source>
        <dbReference type="ARBA" id="ARBA00004429"/>
    </source>
</evidence>
<dbReference type="Gene3D" id="3.30.70.1320">
    <property type="entry name" value="Multidrug efflux transporter AcrB pore domain like"/>
    <property type="match status" value="1"/>
</dbReference>
<feature type="transmembrane region" description="Helical" evidence="9">
    <location>
        <begin position="925"/>
        <end position="948"/>
    </location>
</feature>
<dbReference type="PROSITE" id="PS50156">
    <property type="entry name" value="SSD"/>
    <property type="match status" value="1"/>
</dbReference>
<dbReference type="GO" id="GO:0009636">
    <property type="term" value="P:response to toxic substance"/>
    <property type="evidence" value="ECO:0007669"/>
    <property type="project" value="UniProtKB-ARBA"/>
</dbReference>
<feature type="transmembrane region" description="Helical" evidence="9">
    <location>
        <begin position="12"/>
        <end position="32"/>
    </location>
</feature>
<evidence type="ECO:0000313" key="12">
    <source>
        <dbReference type="Proteomes" id="UP000193450"/>
    </source>
</evidence>
<dbReference type="KEGG" id="osg:BST96_00725"/>
<feature type="transmembrane region" description="Helical" evidence="9">
    <location>
        <begin position="367"/>
        <end position="390"/>
    </location>
</feature>
<dbReference type="GO" id="GO:0005886">
    <property type="term" value="C:plasma membrane"/>
    <property type="evidence" value="ECO:0007669"/>
    <property type="project" value="UniProtKB-SubCell"/>
</dbReference>
<proteinExistence type="inferred from homology"/>
<dbReference type="PANTHER" id="PTHR32063:SF13">
    <property type="entry name" value="MULTIDRUG EFFLUX PUMP SUBUNIT ACRB-RELATED"/>
    <property type="match status" value="1"/>
</dbReference>
<dbReference type="PANTHER" id="PTHR32063">
    <property type="match status" value="1"/>
</dbReference>
<dbReference type="FunFam" id="1.20.1640.10:FF:000001">
    <property type="entry name" value="Efflux pump membrane transporter"/>
    <property type="match status" value="1"/>
</dbReference>